<evidence type="ECO:0000313" key="4">
    <source>
        <dbReference type="Proteomes" id="UP001230951"/>
    </source>
</evidence>
<sequence>MTYFCPVCGYPDLDEPPYLENEIPSYNICPCCGVEFGFADGGRQGEALQYWILKTRNTWIRQGMCWRSSSESPPANWDPSSQLENLRQDKGPVAGPGRYEYHRLENEGQEP</sequence>
<protein>
    <submittedName>
        <fullName evidence="2">Rubredoxin</fullName>
    </submittedName>
</protein>
<feature type="region of interest" description="Disordered" evidence="1">
    <location>
        <begin position="67"/>
        <end position="111"/>
    </location>
</feature>
<feature type="compositionally biased region" description="Basic and acidic residues" evidence="1">
    <location>
        <begin position="99"/>
        <end position="111"/>
    </location>
</feature>
<name>A0AAW8D8M1_9MICC</name>
<dbReference type="Proteomes" id="UP001230951">
    <property type="component" value="Unassembled WGS sequence"/>
</dbReference>
<dbReference type="EMBL" id="JAUSTF010000004">
    <property type="protein sequence ID" value="MDQ0180959.1"/>
    <property type="molecule type" value="Genomic_DNA"/>
</dbReference>
<dbReference type="EMBL" id="JAUSRG010000003">
    <property type="protein sequence ID" value="MDP9904612.1"/>
    <property type="molecule type" value="Genomic_DNA"/>
</dbReference>
<evidence type="ECO:0000313" key="5">
    <source>
        <dbReference type="Proteomes" id="UP001242995"/>
    </source>
</evidence>
<dbReference type="Proteomes" id="UP001242995">
    <property type="component" value="Unassembled WGS sequence"/>
</dbReference>
<evidence type="ECO:0000256" key="1">
    <source>
        <dbReference type="SAM" id="MobiDB-lite"/>
    </source>
</evidence>
<evidence type="ECO:0000313" key="2">
    <source>
        <dbReference type="EMBL" id="MDP9904612.1"/>
    </source>
</evidence>
<dbReference type="AlphaFoldDB" id="A0AAW8D8M1"/>
<organism evidence="2 5">
    <name type="scientific">Arthrobacter bambusae</name>
    <dbReference type="NCBI Taxonomy" id="1338426"/>
    <lineage>
        <taxon>Bacteria</taxon>
        <taxon>Bacillati</taxon>
        <taxon>Actinomycetota</taxon>
        <taxon>Actinomycetes</taxon>
        <taxon>Micrococcales</taxon>
        <taxon>Micrococcaceae</taxon>
        <taxon>Arthrobacter</taxon>
    </lineage>
</organism>
<accession>A0AAW8D8M1</accession>
<evidence type="ECO:0000313" key="3">
    <source>
        <dbReference type="EMBL" id="MDQ0180959.1"/>
    </source>
</evidence>
<reference evidence="2 4" key="1">
    <citation type="submission" date="2023-07" db="EMBL/GenBank/DDBJ databases">
        <title>Sorghum-associated microbial communities from plants grown in Nebraska, USA.</title>
        <authorList>
            <person name="Schachtman D."/>
        </authorList>
    </citation>
    <scope>NUCLEOTIDE SEQUENCE</scope>
    <source>
        <strain evidence="2">DS1006</strain>
        <strain evidence="3 4">DS1016</strain>
    </source>
</reference>
<gene>
    <name evidence="2" type="ORF">J2S90_001567</name>
    <name evidence="3" type="ORF">J2S93_002386</name>
</gene>
<keyword evidence="4" id="KW-1185">Reference proteome</keyword>
<comment type="caution">
    <text evidence="2">The sequence shown here is derived from an EMBL/GenBank/DDBJ whole genome shotgun (WGS) entry which is preliminary data.</text>
</comment>
<proteinExistence type="predicted"/>
<feature type="compositionally biased region" description="Polar residues" evidence="1">
    <location>
        <begin position="67"/>
        <end position="85"/>
    </location>
</feature>